<dbReference type="PANTHER" id="PTHR43254:SF3">
    <property type="entry name" value="C-TERMINAL BINDING PROTEIN AN"/>
    <property type="match status" value="1"/>
</dbReference>
<dbReference type="InterPro" id="IPR045015">
    <property type="entry name" value="AN-like"/>
</dbReference>
<evidence type="ECO:0000313" key="1">
    <source>
        <dbReference type="EMBL" id="MED6200265.1"/>
    </source>
</evidence>
<comment type="caution">
    <text evidence="1">The sequence shown here is derived from an EMBL/GenBank/DDBJ whole genome shotgun (WGS) entry which is preliminary data.</text>
</comment>
<proteinExistence type="predicted"/>
<reference evidence="1 2" key="1">
    <citation type="journal article" date="2023" name="Plants (Basel)">
        <title>Bridging the Gap: Combining Genomics and Transcriptomics Approaches to Understand Stylosanthes scabra, an Orphan Legume from the Brazilian Caatinga.</title>
        <authorList>
            <person name="Ferreira-Neto J.R.C."/>
            <person name="da Silva M.D."/>
            <person name="Binneck E."/>
            <person name="de Melo N.F."/>
            <person name="da Silva R.H."/>
            <person name="de Melo A.L.T.M."/>
            <person name="Pandolfi V."/>
            <person name="Bustamante F.O."/>
            <person name="Brasileiro-Vidal A.C."/>
            <person name="Benko-Iseppon A.M."/>
        </authorList>
    </citation>
    <scope>NUCLEOTIDE SEQUENCE [LARGE SCALE GENOMIC DNA]</scope>
    <source>
        <tissue evidence="1">Leaves</tissue>
    </source>
</reference>
<sequence>MKPRVGPLEMNDDVIYRFEFWKAGEALCYPLIHGVLEVLRCIKIEHATAVLLQSLAYLSHAAQQPLRPYRLLICLGSSDCAVDPALPTDLDLRLINVDTTRAEEIADAVMALFLGLLHHTYVLSRHLSAFGWLCSIQPLCRGAKDSYLASLVDLPPPGRLQLVAWHLRLACFILIFIRGTKSGGGDLQRSKSAVARVVVGLSGYGGERRERWRLGLGWEK</sequence>
<keyword evidence="2" id="KW-1185">Reference proteome</keyword>
<dbReference type="Gene3D" id="3.40.50.720">
    <property type="entry name" value="NAD(P)-binding Rossmann-like Domain"/>
    <property type="match status" value="2"/>
</dbReference>
<evidence type="ECO:0000313" key="2">
    <source>
        <dbReference type="Proteomes" id="UP001341840"/>
    </source>
</evidence>
<dbReference type="Proteomes" id="UP001341840">
    <property type="component" value="Unassembled WGS sequence"/>
</dbReference>
<accession>A0ABU6XS47</accession>
<name>A0ABU6XS47_9FABA</name>
<gene>
    <name evidence="1" type="ORF">PIB30_083387</name>
</gene>
<dbReference type="EMBL" id="JASCZI010212765">
    <property type="protein sequence ID" value="MED6200265.1"/>
    <property type="molecule type" value="Genomic_DNA"/>
</dbReference>
<dbReference type="PANTHER" id="PTHR43254">
    <property type="entry name" value="C-TERMINAL BINDING PROTEIN AN-RELATED"/>
    <property type="match status" value="1"/>
</dbReference>
<organism evidence="1 2">
    <name type="scientific">Stylosanthes scabra</name>
    <dbReference type="NCBI Taxonomy" id="79078"/>
    <lineage>
        <taxon>Eukaryota</taxon>
        <taxon>Viridiplantae</taxon>
        <taxon>Streptophyta</taxon>
        <taxon>Embryophyta</taxon>
        <taxon>Tracheophyta</taxon>
        <taxon>Spermatophyta</taxon>
        <taxon>Magnoliopsida</taxon>
        <taxon>eudicotyledons</taxon>
        <taxon>Gunneridae</taxon>
        <taxon>Pentapetalae</taxon>
        <taxon>rosids</taxon>
        <taxon>fabids</taxon>
        <taxon>Fabales</taxon>
        <taxon>Fabaceae</taxon>
        <taxon>Papilionoideae</taxon>
        <taxon>50 kb inversion clade</taxon>
        <taxon>dalbergioids sensu lato</taxon>
        <taxon>Dalbergieae</taxon>
        <taxon>Pterocarpus clade</taxon>
        <taxon>Stylosanthes</taxon>
    </lineage>
</organism>
<protein>
    <submittedName>
        <fullName evidence="1">Uncharacterized protein</fullName>
    </submittedName>
</protein>